<evidence type="ECO:0000313" key="1">
    <source>
        <dbReference type="EMBL" id="MEX0406901.1"/>
    </source>
</evidence>
<accession>A0ABV3SJE3</accession>
<protein>
    <submittedName>
        <fullName evidence="1">Trypsin-like peptidase domain-containing protein</fullName>
    </submittedName>
</protein>
<proteinExistence type="predicted"/>
<reference evidence="1 2" key="1">
    <citation type="submission" date="2024-05" db="EMBL/GenBank/DDBJ databases">
        <authorList>
            <person name="Jiang F."/>
        </authorList>
    </citation>
    <scope>NUCLEOTIDE SEQUENCE [LARGE SCALE GENOMIC DNA]</scope>
    <source>
        <strain evidence="1 2">LZ166</strain>
    </source>
</reference>
<evidence type="ECO:0000313" key="2">
    <source>
        <dbReference type="Proteomes" id="UP001556692"/>
    </source>
</evidence>
<organism evidence="1 2">
    <name type="scientific">Aquibium pacificus</name>
    <dbReference type="NCBI Taxonomy" id="3153579"/>
    <lineage>
        <taxon>Bacteria</taxon>
        <taxon>Pseudomonadati</taxon>
        <taxon>Pseudomonadota</taxon>
        <taxon>Alphaproteobacteria</taxon>
        <taxon>Hyphomicrobiales</taxon>
        <taxon>Phyllobacteriaceae</taxon>
        <taxon>Aquibium</taxon>
    </lineage>
</organism>
<comment type="caution">
    <text evidence="1">The sequence shown here is derived from an EMBL/GenBank/DDBJ whole genome shotgun (WGS) entry which is preliminary data.</text>
</comment>
<name>A0ABV3SJE3_9HYPH</name>
<dbReference type="InterPro" id="IPR009003">
    <property type="entry name" value="Peptidase_S1_PA"/>
</dbReference>
<sequence length="294" mass="32284">MFRNAVSTAMGFTRPVVISRQAKNGACSSSIGAFVVVNEEGWILTAAHVMTQISELLAQEAAFKKTELEQQEIEKLDISSKEKRKKLHALPKYSNDHTINCSVWWSHSHQSVQEAHLLPHADLALAKLDNFDPNSVSVYPTFKDPGKDYEPGTSLCKLGFPFHSITPIWETQTCSFRLPAGAIPIPFFPIEGIFTRVAQIVLNGAPPPPIPHLWVESSSPGLRGQSGGPTFDTQGTIWAIQANTAHMPLGFNARVSPNSRDNVPQFLNVGRGVHMKTVLGLLDQRGVKHIVSAY</sequence>
<gene>
    <name evidence="1" type="ORF">ABGN05_14650</name>
</gene>
<dbReference type="RefSeq" id="WP_367954783.1">
    <property type="nucleotide sequence ID" value="NZ_JBDPGJ010000003.1"/>
</dbReference>
<keyword evidence="2" id="KW-1185">Reference proteome</keyword>
<dbReference type="EMBL" id="JBDPGJ010000003">
    <property type="protein sequence ID" value="MEX0406901.1"/>
    <property type="molecule type" value="Genomic_DNA"/>
</dbReference>
<dbReference type="Pfam" id="PF13365">
    <property type="entry name" value="Trypsin_2"/>
    <property type="match status" value="1"/>
</dbReference>
<dbReference type="SUPFAM" id="SSF50494">
    <property type="entry name" value="Trypsin-like serine proteases"/>
    <property type="match status" value="1"/>
</dbReference>
<dbReference type="Proteomes" id="UP001556692">
    <property type="component" value="Unassembled WGS sequence"/>
</dbReference>